<dbReference type="AlphaFoldDB" id="A0A7H1NSF5"/>
<evidence type="ECO:0000256" key="11">
    <source>
        <dbReference type="ARBA" id="ARBA00023141"/>
    </source>
</evidence>
<dbReference type="GO" id="GO:0046872">
    <property type="term" value="F:metal ion binding"/>
    <property type="evidence" value="ECO:0007669"/>
    <property type="project" value="UniProtKB-KW"/>
</dbReference>
<dbReference type="PRINTS" id="PR00095">
    <property type="entry name" value="ANTSNTHASEI"/>
</dbReference>
<dbReference type="InterPro" id="IPR005801">
    <property type="entry name" value="ADC_synthase"/>
</dbReference>
<dbReference type="GO" id="GO:0000162">
    <property type="term" value="P:L-tryptophan biosynthetic process"/>
    <property type="evidence" value="ECO:0007669"/>
    <property type="project" value="UniProtKB-UniPathway"/>
</dbReference>
<keyword evidence="8 15" id="KW-0479">Metal-binding</keyword>
<keyword evidence="10 15" id="KW-0460">Magnesium</keyword>
<comment type="cofactor">
    <cofactor evidence="1 15">
        <name>Mg(2+)</name>
        <dbReference type="ChEBI" id="CHEBI:18420"/>
    </cofactor>
</comment>
<keyword evidence="12 15" id="KW-0456">Lyase</keyword>
<evidence type="ECO:0000256" key="2">
    <source>
        <dbReference type="ARBA" id="ARBA00004873"/>
    </source>
</evidence>
<dbReference type="InterPro" id="IPR005256">
    <property type="entry name" value="Anth_synth_I_PabB"/>
</dbReference>
<evidence type="ECO:0000256" key="7">
    <source>
        <dbReference type="ARBA" id="ARBA00022605"/>
    </source>
</evidence>
<keyword evidence="7 15" id="KW-0028">Amino-acid biosynthesis</keyword>
<feature type="domain" description="Anthranilate synthase component I N-terminal" evidence="17">
    <location>
        <begin position="30"/>
        <end position="180"/>
    </location>
</feature>
<dbReference type="Proteomes" id="UP000516349">
    <property type="component" value="Chromosome"/>
</dbReference>
<evidence type="ECO:0000256" key="5">
    <source>
        <dbReference type="ARBA" id="ARBA00012266"/>
    </source>
</evidence>
<name>A0A7H1NSF5_9PROT</name>
<dbReference type="Pfam" id="PF04715">
    <property type="entry name" value="Anth_synt_I_N"/>
    <property type="match status" value="1"/>
</dbReference>
<dbReference type="RefSeq" id="WP_203412955.1">
    <property type="nucleotide sequence ID" value="NZ_CP060244.1"/>
</dbReference>
<dbReference type="PANTHER" id="PTHR11236:SF48">
    <property type="entry name" value="ISOCHORISMATE SYNTHASE MENF"/>
    <property type="match status" value="1"/>
</dbReference>
<feature type="domain" description="Chorismate-utilising enzyme C-terminal" evidence="16">
    <location>
        <begin position="239"/>
        <end position="492"/>
    </location>
</feature>
<comment type="subunit">
    <text evidence="4 15">Heterotetramer consisting of two non-identical subunits: a beta subunit (TrpG) and a large alpha subunit (TrpE).</text>
</comment>
<comment type="catalytic activity">
    <reaction evidence="14 15">
        <text>chorismate + L-glutamine = anthranilate + pyruvate + L-glutamate + H(+)</text>
        <dbReference type="Rhea" id="RHEA:21732"/>
        <dbReference type="ChEBI" id="CHEBI:15361"/>
        <dbReference type="ChEBI" id="CHEBI:15378"/>
        <dbReference type="ChEBI" id="CHEBI:16567"/>
        <dbReference type="ChEBI" id="CHEBI:29748"/>
        <dbReference type="ChEBI" id="CHEBI:29985"/>
        <dbReference type="ChEBI" id="CHEBI:58359"/>
        <dbReference type="EC" id="4.1.3.27"/>
    </reaction>
</comment>
<evidence type="ECO:0000256" key="4">
    <source>
        <dbReference type="ARBA" id="ARBA00011575"/>
    </source>
</evidence>
<evidence type="ECO:0000259" key="17">
    <source>
        <dbReference type="Pfam" id="PF04715"/>
    </source>
</evidence>
<evidence type="ECO:0000256" key="9">
    <source>
        <dbReference type="ARBA" id="ARBA00022822"/>
    </source>
</evidence>
<evidence type="ECO:0000313" key="18">
    <source>
        <dbReference type="EMBL" id="QNT78715.1"/>
    </source>
</evidence>
<dbReference type="GO" id="GO:0004049">
    <property type="term" value="F:anthranilate synthase activity"/>
    <property type="evidence" value="ECO:0007669"/>
    <property type="project" value="UniProtKB-EC"/>
</dbReference>
<evidence type="ECO:0000256" key="8">
    <source>
        <dbReference type="ARBA" id="ARBA00022723"/>
    </source>
</evidence>
<evidence type="ECO:0000256" key="10">
    <source>
        <dbReference type="ARBA" id="ARBA00022842"/>
    </source>
</evidence>
<comment type="pathway">
    <text evidence="2 15">Amino-acid biosynthesis; L-tryptophan biosynthesis; L-tryptophan from chorismate: step 1/5.</text>
</comment>
<dbReference type="InterPro" id="IPR015890">
    <property type="entry name" value="Chorismate_C"/>
</dbReference>
<dbReference type="SUPFAM" id="SSF56322">
    <property type="entry name" value="ADC synthase"/>
    <property type="match status" value="1"/>
</dbReference>
<keyword evidence="19" id="KW-1185">Reference proteome</keyword>
<dbReference type="UniPathway" id="UPA00035">
    <property type="reaction ID" value="UER00040"/>
</dbReference>
<dbReference type="InterPro" id="IPR006805">
    <property type="entry name" value="Anth_synth_I_N"/>
</dbReference>
<reference evidence="18 19" key="1">
    <citation type="submission" date="2020-08" db="EMBL/GenBank/DDBJ databases">
        <title>Complete genome sequence of Entomobacter blattae G55GP.</title>
        <authorList>
            <person name="Poehlein A."/>
            <person name="Guzman J."/>
            <person name="Daniel R."/>
            <person name="Vilcinskas A."/>
        </authorList>
    </citation>
    <scope>NUCLEOTIDE SEQUENCE [LARGE SCALE GENOMIC DNA]</scope>
    <source>
        <strain evidence="18 19">G55GP</strain>
    </source>
</reference>
<dbReference type="NCBIfam" id="TIGR00564">
    <property type="entry name" value="trpE_most"/>
    <property type="match status" value="1"/>
</dbReference>
<dbReference type="EMBL" id="CP060244">
    <property type="protein sequence ID" value="QNT78715.1"/>
    <property type="molecule type" value="Genomic_DNA"/>
</dbReference>
<organism evidence="18 19">
    <name type="scientific">Entomobacter blattae</name>
    <dbReference type="NCBI Taxonomy" id="2762277"/>
    <lineage>
        <taxon>Bacteria</taxon>
        <taxon>Pseudomonadati</taxon>
        <taxon>Pseudomonadota</taxon>
        <taxon>Alphaproteobacteria</taxon>
        <taxon>Acetobacterales</taxon>
        <taxon>Acetobacteraceae</taxon>
        <taxon>Entomobacter</taxon>
    </lineage>
</organism>
<evidence type="ECO:0000313" key="19">
    <source>
        <dbReference type="Proteomes" id="UP000516349"/>
    </source>
</evidence>
<evidence type="ECO:0000256" key="3">
    <source>
        <dbReference type="ARBA" id="ARBA00009562"/>
    </source>
</evidence>
<keyword evidence="9 15" id="KW-0822">Tryptophan biosynthesis</keyword>
<evidence type="ECO:0000256" key="15">
    <source>
        <dbReference type="RuleBase" id="RU364045"/>
    </source>
</evidence>
<dbReference type="Pfam" id="PF00425">
    <property type="entry name" value="Chorismate_bind"/>
    <property type="match status" value="1"/>
</dbReference>
<dbReference type="InterPro" id="IPR019999">
    <property type="entry name" value="Anth_synth_I-like"/>
</dbReference>
<gene>
    <name evidence="15 18" type="primary">trpE</name>
    <name evidence="18" type="ORF">JGUZn3_14920</name>
</gene>
<evidence type="ECO:0000256" key="6">
    <source>
        <dbReference type="ARBA" id="ARBA00020653"/>
    </source>
</evidence>
<evidence type="ECO:0000256" key="1">
    <source>
        <dbReference type="ARBA" id="ARBA00001946"/>
    </source>
</evidence>
<accession>A0A7H1NSF5</accession>
<keyword evidence="11 15" id="KW-0057">Aromatic amino acid biosynthesis</keyword>
<comment type="function">
    <text evidence="13 15">Part of a heterotetrameric complex that catalyzes the two-step biosynthesis of anthranilate, an intermediate in the biosynthesis of L-tryptophan. In the first step, the glutamine-binding beta subunit (TrpG) of anthranilate synthase (AS) provides the glutamine amidotransferase activity which generates ammonia as a substrate that, along with chorismate, is used in the second step, catalyzed by the large alpha subunit of AS (TrpE) to produce anthranilate. In the absence of TrpG, TrpE can synthesize anthranilate directly from chorismate and high concentrations of ammonia.</text>
</comment>
<protein>
    <recommendedName>
        <fullName evidence="6 15">Anthranilate synthase component 1</fullName>
        <ecNumber evidence="5 15">4.1.3.27</ecNumber>
    </recommendedName>
</protein>
<evidence type="ECO:0000259" key="16">
    <source>
        <dbReference type="Pfam" id="PF00425"/>
    </source>
</evidence>
<dbReference type="KEGG" id="ebla:JGUZn3_14920"/>
<dbReference type="EC" id="4.1.3.27" evidence="5 15"/>
<comment type="similarity">
    <text evidence="3 15">Belongs to the anthranilate synthase component I family.</text>
</comment>
<dbReference type="PANTHER" id="PTHR11236">
    <property type="entry name" value="AMINOBENZOATE/ANTHRANILATE SYNTHASE"/>
    <property type="match status" value="1"/>
</dbReference>
<proteinExistence type="inferred from homology"/>
<evidence type="ECO:0000256" key="14">
    <source>
        <dbReference type="ARBA" id="ARBA00047683"/>
    </source>
</evidence>
<evidence type="ECO:0000256" key="13">
    <source>
        <dbReference type="ARBA" id="ARBA00025634"/>
    </source>
</evidence>
<sequence length="509" mass="56216">MTTHSKQDEQFQVYHGENECGLVWQVGAADLLTPVGAYLRLAKWSAHDGKYMILLESIEGGAVRGRYSVIALMPDVVWKCQDGKVEISQDYSPEAPLFTSDSEHGLPLESLRQLVKDSQMVLPDGLPPMIGGVFGYLGYDMVRQMEVLPHAPPDDLSLPEGVMVRPSLFVIFDNVKDEFILASPVRANKGSFSYEEQVLKAKARVEGAYHVLQQALPVLPASPNKQGQSSITPESTFTREDFLGVVEKIKEYIYAGDAFQVVPSQRFSAPFSGTPLSLYRSLRRVNPAPFMFYLQLEGFALVGSSPEILVRLREGIMTVRPLAGTRPRGKDRAEDLALEKALLADSKEKAEHLMLIDLGRNDVGRVCRLGSVRVKEQFIIERFSHVMHISSTVEGVIKPDHDCIDALVAAFPAGTLTGAPKIRAMEIIDEVERTKRVTYAGCIGYFGVDGSMDTCIGLRMALLKQGRMYVQAGCGVVAESVPQLEYEETQHKARALFRAAEGAWAFAET</sequence>
<evidence type="ECO:0000256" key="12">
    <source>
        <dbReference type="ARBA" id="ARBA00023239"/>
    </source>
</evidence>
<dbReference type="Gene3D" id="3.60.120.10">
    <property type="entry name" value="Anthranilate synthase"/>
    <property type="match status" value="1"/>
</dbReference>